<name>A0AC61YB75_9FLAO</name>
<reference evidence="1" key="1">
    <citation type="submission" date="2019-09" db="EMBL/GenBank/DDBJ databases">
        <authorList>
            <person name="Rodrigo-Torres L."/>
            <person name="Arahal R. D."/>
            <person name="Lucena T."/>
        </authorList>
    </citation>
    <scope>NUCLEOTIDE SEQUENCE</scope>
    <source>
        <strain evidence="1">ISS653</strain>
    </source>
</reference>
<dbReference type="Proteomes" id="UP000356253">
    <property type="component" value="Unassembled WGS sequence"/>
</dbReference>
<gene>
    <name evidence="1" type="primary">susC_15</name>
    <name evidence="1" type="ORF">FVB9532_02683</name>
</gene>
<accession>A0AC61YB75</accession>
<keyword evidence="1" id="KW-0675">Receptor</keyword>
<dbReference type="EMBL" id="CABVMM010000010">
    <property type="protein sequence ID" value="VVV01393.1"/>
    <property type="molecule type" value="Genomic_DNA"/>
</dbReference>
<comment type="caution">
    <text evidence="1">The sequence shown here is derived from an EMBL/GenBank/DDBJ whole genome shotgun (WGS) entry which is preliminary data.</text>
</comment>
<organism evidence="1 2">
    <name type="scientific">Mesonia oceanica</name>
    <dbReference type="NCBI Taxonomy" id="2687242"/>
    <lineage>
        <taxon>Bacteria</taxon>
        <taxon>Pseudomonadati</taxon>
        <taxon>Bacteroidota</taxon>
        <taxon>Flavobacteriia</taxon>
        <taxon>Flavobacteriales</taxon>
        <taxon>Flavobacteriaceae</taxon>
        <taxon>Mesonia</taxon>
    </lineage>
</organism>
<evidence type="ECO:0000313" key="2">
    <source>
        <dbReference type="Proteomes" id="UP000356253"/>
    </source>
</evidence>
<evidence type="ECO:0000313" key="1">
    <source>
        <dbReference type="EMBL" id="VVV01393.1"/>
    </source>
</evidence>
<proteinExistence type="predicted"/>
<protein>
    <submittedName>
        <fullName evidence="1">TonB-dependent receptor SusC</fullName>
    </submittedName>
</protein>
<sequence length="243" mass="27423">MKFKLNIPEPCHEDWQQMSPTQKGKFCDSCQKEVIDFTKLSSTEIARKTKNATQLCGRFTQSQLKQEYVSTSQNRLNRLGIALGLGSIVAIAQPGFAQKKNAKEVKVQTQKDYQLQGEVALGTQVKDSITIKGTVTDEENMPLPIAHVILKETDLGTYTDFDGFFEIRIPSNSFDKEVILVFSAIGMETKELKIDKLTKEINIDLASDIDNLEGVVVGGAFAYRPNIFQRFLNLFRSKENKRY</sequence>
<keyword evidence="2" id="KW-1185">Reference proteome</keyword>